<gene>
    <name evidence="1" type="ORF">Tci_041164</name>
</gene>
<name>A0A6L2M5C5_TANCI</name>
<dbReference type="AlphaFoldDB" id="A0A6L2M5C5"/>
<reference evidence="1" key="1">
    <citation type="journal article" date="2019" name="Sci. Rep.">
        <title>Draft genome of Tanacetum cinerariifolium, the natural source of mosquito coil.</title>
        <authorList>
            <person name="Yamashiro T."/>
            <person name="Shiraishi A."/>
            <person name="Satake H."/>
            <person name="Nakayama K."/>
        </authorList>
    </citation>
    <scope>NUCLEOTIDE SEQUENCE</scope>
</reference>
<evidence type="ECO:0008006" key="2">
    <source>
        <dbReference type="Google" id="ProtNLM"/>
    </source>
</evidence>
<comment type="caution">
    <text evidence="1">The sequence shown here is derived from an EMBL/GenBank/DDBJ whole genome shotgun (WGS) entry which is preliminary data.</text>
</comment>
<accession>A0A6L2M5C5</accession>
<organism evidence="1">
    <name type="scientific">Tanacetum cinerariifolium</name>
    <name type="common">Dalmatian daisy</name>
    <name type="synonym">Chrysanthemum cinerariifolium</name>
    <dbReference type="NCBI Taxonomy" id="118510"/>
    <lineage>
        <taxon>Eukaryota</taxon>
        <taxon>Viridiplantae</taxon>
        <taxon>Streptophyta</taxon>
        <taxon>Embryophyta</taxon>
        <taxon>Tracheophyta</taxon>
        <taxon>Spermatophyta</taxon>
        <taxon>Magnoliopsida</taxon>
        <taxon>eudicotyledons</taxon>
        <taxon>Gunneridae</taxon>
        <taxon>Pentapetalae</taxon>
        <taxon>asterids</taxon>
        <taxon>campanulids</taxon>
        <taxon>Asterales</taxon>
        <taxon>Asteraceae</taxon>
        <taxon>Asteroideae</taxon>
        <taxon>Anthemideae</taxon>
        <taxon>Anthemidinae</taxon>
        <taxon>Tanacetum</taxon>
    </lineage>
</organism>
<sequence>MAQQSCSYCGGPFNGGNCPSCSIVEARNEFVHDPNPFPYDNTPDSYNQPPQHHVETYSCELCGNDSHYGYGCLLRFPLEKTIHLRDIISQLPPSIVIITSPPVLPIEDPKDSLIMRNEELSTISKKESDEVIKFSVEDFVSIPSESEDTSGSDSECDLPSCDDFSPINVPEGQSVTFSNSLFDSNDDFISSDDESLSDEDVPKDNDVKIYSNPLFEFDDNFASHTFFYSNEDECFDPRGDVDEINAFDIPLDFEDGYYDSKGNVLYLESFLSDDTTPNLPLEVFLDHDPRSLRGKHGCYGEESKFSDDEVDGFEDCYELDILRR</sequence>
<evidence type="ECO:0000313" key="1">
    <source>
        <dbReference type="EMBL" id="GEU69186.1"/>
    </source>
</evidence>
<proteinExistence type="predicted"/>
<dbReference type="EMBL" id="BKCJ010005888">
    <property type="protein sequence ID" value="GEU69186.1"/>
    <property type="molecule type" value="Genomic_DNA"/>
</dbReference>
<protein>
    <recommendedName>
        <fullName evidence="2">Pre-mRNA splicing Prp18-interacting factor</fullName>
    </recommendedName>
</protein>